<proteinExistence type="predicted"/>
<evidence type="ECO:0000313" key="2">
    <source>
        <dbReference type="EMBL" id="MBB5891833.1"/>
    </source>
</evidence>
<gene>
    <name evidence="2" type="ORF">BJ998_003029</name>
</gene>
<dbReference type="RefSeq" id="WP_184862220.1">
    <property type="nucleotide sequence ID" value="NZ_BAAAWY010000007.1"/>
</dbReference>
<sequence>MWQINDSQYQYVVDQQKAQRQAAEQARMARRGQRRRWWKRANQPQSR</sequence>
<comment type="caution">
    <text evidence="2">The sequence shown here is derived from an EMBL/GenBank/DDBJ whole genome shotgun (WGS) entry which is preliminary data.</text>
</comment>
<dbReference type="EMBL" id="JACHIR010000001">
    <property type="protein sequence ID" value="MBB5891833.1"/>
    <property type="molecule type" value="Genomic_DNA"/>
</dbReference>
<dbReference type="AlphaFoldDB" id="A0A7W9NH77"/>
<feature type="region of interest" description="Disordered" evidence="1">
    <location>
        <begin position="22"/>
        <end position="47"/>
    </location>
</feature>
<reference evidence="2 3" key="1">
    <citation type="submission" date="2020-08" db="EMBL/GenBank/DDBJ databases">
        <title>Sequencing the genomes of 1000 actinobacteria strains.</title>
        <authorList>
            <person name="Klenk H.-P."/>
        </authorList>
    </citation>
    <scope>NUCLEOTIDE SEQUENCE [LARGE SCALE GENOMIC DNA]</scope>
    <source>
        <strain evidence="2 3">DSM 43851</strain>
    </source>
</reference>
<accession>A0A7W9NH77</accession>
<dbReference type="Proteomes" id="UP000585638">
    <property type="component" value="Unassembled WGS sequence"/>
</dbReference>
<evidence type="ECO:0000313" key="3">
    <source>
        <dbReference type="Proteomes" id="UP000585638"/>
    </source>
</evidence>
<feature type="compositionally biased region" description="Basic residues" evidence="1">
    <location>
        <begin position="28"/>
        <end position="39"/>
    </location>
</feature>
<keyword evidence="3" id="KW-1185">Reference proteome</keyword>
<evidence type="ECO:0000256" key="1">
    <source>
        <dbReference type="SAM" id="MobiDB-lite"/>
    </source>
</evidence>
<protein>
    <submittedName>
        <fullName evidence="2">Uncharacterized protein</fullName>
    </submittedName>
</protein>
<organism evidence="2 3">
    <name type="scientific">Kutzneria kofuensis</name>
    <dbReference type="NCBI Taxonomy" id="103725"/>
    <lineage>
        <taxon>Bacteria</taxon>
        <taxon>Bacillati</taxon>
        <taxon>Actinomycetota</taxon>
        <taxon>Actinomycetes</taxon>
        <taxon>Pseudonocardiales</taxon>
        <taxon>Pseudonocardiaceae</taxon>
        <taxon>Kutzneria</taxon>
    </lineage>
</organism>
<name>A0A7W9NH77_9PSEU</name>